<dbReference type="InterPro" id="IPR036388">
    <property type="entry name" value="WH-like_DNA-bd_sf"/>
</dbReference>
<dbReference type="PANTHER" id="PTHR34849:SF3">
    <property type="entry name" value="SSR2962 PROTEIN"/>
    <property type="match status" value="1"/>
</dbReference>
<dbReference type="EMBL" id="LAQJ01000237">
    <property type="protein sequence ID" value="KKO18770.1"/>
    <property type="molecule type" value="Genomic_DNA"/>
</dbReference>
<gene>
    <name evidence="1" type="ORF">BROFUL_02550</name>
</gene>
<protein>
    <recommendedName>
        <fullName evidence="3">Antitoxin</fullName>
    </recommendedName>
</protein>
<dbReference type="Proteomes" id="UP000034954">
    <property type="component" value="Unassembled WGS sequence"/>
</dbReference>
<dbReference type="InterPro" id="IPR009057">
    <property type="entry name" value="Homeodomain-like_sf"/>
</dbReference>
<reference evidence="1 2" key="1">
    <citation type="journal article" date="2013" name="BMC Microbiol.">
        <title>Identification of the type II cytochrome c maturation pathway in anammox bacteria by comparative genomics.</title>
        <authorList>
            <person name="Ferousi C."/>
            <person name="Speth D.R."/>
            <person name="Reimann J."/>
            <person name="Op den Camp H.J."/>
            <person name="Allen J.W."/>
            <person name="Keltjens J.T."/>
            <person name="Jetten M.S."/>
        </authorList>
    </citation>
    <scope>NUCLEOTIDE SEQUENCE [LARGE SCALE GENOMIC DNA]</scope>
    <source>
        <strain evidence="1">RU1</strain>
    </source>
</reference>
<keyword evidence="2" id="KW-1185">Reference proteome</keyword>
<name>A0A0M2UT26_9BACT</name>
<dbReference type="InterPro" id="IPR007367">
    <property type="entry name" value="DUF433"/>
</dbReference>
<dbReference type="Gene3D" id="1.10.10.10">
    <property type="entry name" value="Winged helix-like DNA-binding domain superfamily/Winged helix DNA-binding domain"/>
    <property type="match status" value="1"/>
</dbReference>
<dbReference type="SUPFAM" id="SSF46689">
    <property type="entry name" value="Homeodomain-like"/>
    <property type="match status" value="1"/>
</dbReference>
<comment type="caution">
    <text evidence="1">The sequence shown here is derived from an EMBL/GenBank/DDBJ whole genome shotgun (WGS) entry which is preliminary data.</text>
</comment>
<dbReference type="PANTHER" id="PTHR34849">
    <property type="entry name" value="SSL5025 PROTEIN"/>
    <property type="match status" value="1"/>
</dbReference>
<evidence type="ECO:0000313" key="2">
    <source>
        <dbReference type="Proteomes" id="UP000034954"/>
    </source>
</evidence>
<dbReference type="AlphaFoldDB" id="A0A0M2UT26"/>
<accession>A0A0M2UT26</accession>
<organism evidence="1 2">
    <name type="scientific">Candidatus Brocadia fulgida</name>
    <dbReference type="NCBI Taxonomy" id="380242"/>
    <lineage>
        <taxon>Bacteria</taxon>
        <taxon>Pseudomonadati</taxon>
        <taxon>Planctomycetota</taxon>
        <taxon>Candidatus Brocadiia</taxon>
        <taxon>Candidatus Brocadiales</taxon>
        <taxon>Candidatus Brocadiaceae</taxon>
        <taxon>Candidatus Brocadia</taxon>
    </lineage>
</organism>
<sequence length="79" mass="9123">MDNRIEANPDICHGQPCIKGTRIMVYIIIELLESGLTPDDIVKDYYPQITKDDIKQCLHYAASLIKDQEYIPFEEATQH</sequence>
<proteinExistence type="predicted"/>
<evidence type="ECO:0008006" key="3">
    <source>
        <dbReference type="Google" id="ProtNLM"/>
    </source>
</evidence>
<evidence type="ECO:0000313" key="1">
    <source>
        <dbReference type="EMBL" id="KKO18770.1"/>
    </source>
</evidence>
<dbReference type="PATRIC" id="fig|380242.3.peg.3165"/>
<dbReference type="Pfam" id="PF04255">
    <property type="entry name" value="DUF433"/>
    <property type="match status" value="1"/>
</dbReference>